<gene>
    <name evidence="1" type="ORF">CVLEPA_LOCUS32106</name>
</gene>
<comment type="caution">
    <text evidence="1">The sequence shown here is derived from an EMBL/GenBank/DDBJ whole genome shotgun (WGS) entry which is preliminary data.</text>
</comment>
<name>A0ABP0H3X4_CLALP</name>
<protein>
    <submittedName>
        <fullName evidence="1">Uncharacterized protein</fullName>
    </submittedName>
</protein>
<dbReference type="EMBL" id="CAWYQH010000174">
    <property type="protein sequence ID" value="CAK8698691.1"/>
    <property type="molecule type" value="Genomic_DNA"/>
</dbReference>
<evidence type="ECO:0000313" key="2">
    <source>
        <dbReference type="Proteomes" id="UP001642483"/>
    </source>
</evidence>
<organism evidence="1 2">
    <name type="scientific">Clavelina lepadiformis</name>
    <name type="common">Light-bulb sea squirt</name>
    <name type="synonym">Ascidia lepadiformis</name>
    <dbReference type="NCBI Taxonomy" id="159417"/>
    <lineage>
        <taxon>Eukaryota</taxon>
        <taxon>Metazoa</taxon>
        <taxon>Chordata</taxon>
        <taxon>Tunicata</taxon>
        <taxon>Ascidiacea</taxon>
        <taxon>Aplousobranchia</taxon>
        <taxon>Clavelinidae</taxon>
        <taxon>Clavelina</taxon>
    </lineage>
</organism>
<sequence length="100" mass="11652">MYKKCLRLLHEEYFKDLRTMDFDSILGFVEDHWMCVSSVPGSCSPKSSTCHPPNWLRLIPDMVTRGTQLFWPVDHCNNEIFPRSSTGEKFGDVSLYSIEF</sequence>
<evidence type="ECO:0000313" key="1">
    <source>
        <dbReference type="EMBL" id="CAK8698691.1"/>
    </source>
</evidence>
<proteinExistence type="predicted"/>
<dbReference type="Proteomes" id="UP001642483">
    <property type="component" value="Unassembled WGS sequence"/>
</dbReference>
<keyword evidence="2" id="KW-1185">Reference proteome</keyword>
<accession>A0ABP0H3X4</accession>
<reference evidence="1 2" key="1">
    <citation type="submission" date="2024-02" db="EMBL/GenBank/DDBJ databases">
        <authorList>
            <person name="Daric V."/>
            <person name="Darras S."/>
        </authorList>
    </citation>
    <scope>NUCLEOTIDE SEQUENCE [LARGE SCALE GENOMIC DNA]</scope>
</reference>